<dbReference type="FunFam" id="3.40.50.980:FF:000001">
    <property type="entry name" value="Non-ribosomal peptide synthetase"/>
    <property type="match status" value="1"/>
</dbReference>
<dbReference type="SUPFAM" id="SSF56801">
    <property type="entry name" value="Acetyl-CoA synthetase-like"/>
    <property type="match status" value="1"/>
</dbReference>
<dbReference type="GO" id="GO:0005737">
    <property type="term" value="C:cytoplasm"/>
    <property type="evidence" value="ECO:0007669"/>
    <property type="project" value="TreeGrafter"/>
</dbReference>
<organism evidence="5 6">
    <name type="scientific">Sorangium cellulosum</name>
    <name type="common">Polyangium cellulosum</name>
    <dbReference type="NCBI Taxonomy" id="56"/>
    <lineage>
        <taxon>Bacteria</taxon>
        <taxon>Pseudomonadati</taxon>
        <taxon>Myxococcota</taxon>
        <taxon>Polyangia</taxon>
        <taxon>Polyangiales</taxon>
        <taxon>Polyangiaceae</taxon>
        <taxon>Sorangium</taxon>
    </lineage>
</organism>
<dbReference type="InterPro" id="IPR045851">
    <property type="entry name" value="AMP-bd_C_sf"/>
</dbReference>
<dbReference type="GO" id="GO:0031177">
    <property type="term" value="F:phosphopantetheine binding"/>
    <property type="evidence" value="ECO:0007669"/>
    <property type="project" value="InterPro"/>
</dbReference>
<sequence>MTTQVTEMGPSLQGVRLSPQQRRLWALHRSGTTVVTRGLIRLEGDLDPARLAGALGEVVARHEILRTAFRRDPRLKFPLQAASGAPPAWRRVDLGGRAAGEQEARVEALWREAARLTVDLERGPLLHVWLVRRAGRLHDLLVAAPALCADAWTLDLLFGELAEAYAGVGDRREPAAEPLQYAQFSEWQNELVGAAESAPPPAGGPVVLPFEGAAGEGGASGEVVEIEVDAALLDRLESLARGEGAALSSVLLAAFQVHLARLTGARELVVAVASPGRRIEDVQEVMGPVAKWLPVPCRVDDAQRFAELVLRAQAGVEEATEEEERWNPDQPADGGGTGGTVGFELSALPEPRVAGGLAWRVERRCTGAGGLKLALSAQRGPGRVRLSFWYDARRFGAEGVLGMAEQYRALLGSAAEAWSAPAARLGLLGPAERARRLSEGRGAGGATNDAAPPPCLHAMFEEHAARQPDALAVVAGDRRLTYGELSRQANRLAHHLRRRGVGGGSPVGLCGERSVDMIAGLLGVLKAGGAYVPLDPHAPVQRLARQIRRADLSVLLTSAAVRARLPDLSDTDCAVLSLDDAALFHGEHGEPDGDPAVPVLPDDLASVVFTSGSTGEPKGVGVTHRGIASYTRSVCEALGIEAGLHFATVSTLSADLGNTSLFGALASGGCLHVIGYETATDGRRFSEYTRRWPIDVLKIVPSHLSALLDTGAGAAVLPRRLLVLGGEALPLALVERIAALSSGCAVANHYGPTETTVGALVQPLRALRDPRGCASVPIGRPLASAEAYVLDERLEPAPAGTVGELYLGGAGLSRGYLGQPDLTAERFVPHPFGVGARLYRTGDRARYRPDGAIEFMGRRDHQVKIRGYRVELGEIEARVREHPAVGQAVVVVAAAREDGAGGPKIVAYVVPREGALDEASLRAFLKDRLPEHMHPSDVVLLRALPLTANGKVDRRALPSPAARRRREHVAPRTPVEEALAAIWADVLGRPQVGVEDDFFDLGGHSLMAIPLMHRIQQALGGSLSLMAIFEAPTVAGLARLLAAERPASSVVVLRAGGARPPLFCVDSSGLHVMAYQGLAAAMGEERPVLGLDLGPSLAREAGALSLPRIVEQLSREIREWQARGPYHLLGWSVGGVLALAIARTLEAQGERVAFLGMLDAQPRTRLYAGGEPDVVEELAAYVDQDRSAALLALPPAELDALRERLRGLRDGDRVAEAVRWAQARGFASRDIPPAAYHHRYALLRGAALLTRDLPPLCVAAPIHVWWSAETIARHGGPPVDWQRFTAGAVHTAILPGDHIAAVKGADAHARVRETLEVLDPAERAPERAERTTLTRESP</sequence>
<evidence type="ECO:0000313" key="5">
    <source>
        <dbReference type="EMBL" id="AUX23889.1"/>
    </source>
</evidence>
<dbReference type="SUPFAM" id="SSF53474">
    <property type="entry name" value="alpha/beta-Hydrolases"/>
    <property type="match status" value="1"/>
</dbReference>
<dbReference type="InterPro" id="IPR036736">
    <property type="entry name" value="ACP-like_sf"/>
</dbReference>
<dbReference type="InterPro" id="IPR009081">
    <property type="entry name" value="PP-bd_ACP"/>
</dbReference>
<feature type="region of interest" description="Disordered" evidence="3">
    <location>
        <begin position="317"/>
        <end position="343"/>
    </location>
</feature>
<dbReference type="InterPro" id="IPR010071">
    <property type="entry name" value="AA_adenyl_dom"/>
</dbReference>
<dbReference type="SUPFAM" id="SSF52777">
    <property type="entry name" value="CoA-dependent acyltransferases"/>
    <property type="match status" value="2"/>
</dbReference>
<dbReference type="Pfam" id="PF13193">
    <property type="entry name" value="AMP-binding_C"/>
    <property type="match status" value="1"/>
</dbReference>
<dbReference type="FunFam" id="3.40.50.12780:FF:000012">
    <property type="entry name" value="Non-ribosomal peptide synthetase"/>
    <property type="match status" value="1"/>
</dbReference>
<dbReference type="Gene3D" id="3.30.559.30">
    <property type="entry name" value="Nonribosomal peptide synthetase, condensation domain"/>
    <property type="match status" value="1"/>
</dbReference>
<dbReference type="Pfam" id="PF00550">
    <property type="entry name" value="PP-binding"/>
    <property type="match status" value="1"/>
</dbReference>
<feature type="domain" description="Carrier" evidence="4">
    <location>
        <begin position="970"/>
        <end position="1045"/>
    </location>
</feature>
<reference evidence="5 6" key="1">
    <citation type="submission" date="2015-09" db="EMBL/GenBank/DDBJ databases">
        <title>Sorangium comparison.</title>
        <authorList>
            <person name="Zaburannyi N."/>
            <person name="Bunk B."/>
            <person name="Overmann J."/>
            <person name="Mueller R."/>
        </authorList>
    </citation>
    <scope>NUCLEOTIDE SEQUENCE [LARGE SCALE GENOMIC DNA]</scope>
    <source>
        <strain evidence="5 6">So ceGT47</strain>
    </source>
</reference>
<evidence type="ECO:0000256" key="2">
    <source>
        <dbReference type="ARBA" id="ARBA00022553"/>
    </source>
</evidence>
<evidence type="ECO:0000259" key="4">
    <source>
        <dbReference type="PROSITE" id="PS50075"/>
    </source>
</evidence>
<evidence type="ECO:0000256" key="3">
    <source>
        <dbReference type="SAM" id="MobiDB-lite"/>
    </source>
</evidence>
<proteinExistence type="predicted"/>
<dbReference type="FunFam" id="1.10.1200.10:FF:000016">
    <property type="entry name" value="Non-ribosomal peptide synthase"/>
    <property type="match status" value="1"/>
</dbReference>
<dbReference type="GO" id="GO:0003824">
    <property type="term" value="F:catalytic activity"/>
    <property type="evidence" value="ECO:0007669"/>
    <property type="project" value="InterPro"/>
</dbReference>
<dbReference type="Gene3D" id="3.30.300.30">
    <property type="match status" value="1"/>
</dbReference>
<keyword evidence="1" id="KW-0596">Phosphopantetheine</keyword>
<evidence type="ECO:0000256" key="1">
    <source>
        <dbReference type="ARBA" id="ARBA00022450"/>
    </source>
</evidence>
<dbReference type="Gene3D" id="3.40.50.980">
    <property type="match status" value="2"/>
</dbReference>
<dbReference type="PANTHER" id="PTHR45527">
    <property type="entry name" value="NONRIBOSOMAL PEPTIDE SYNTHETASE"/>
    <property type="match status" value="1"/>
</dbReference>
<gene>
    <name evidence="5" type="ORF">SOCEGT47_044190</name>
</gene>
<dbReference type="Pfam" id="PF00975">
    <property type="entry name" value="Thioesterase"/>
    <property type="match status" value="1"/>
</dbReference>
<dbReference type="InterPro" id="IPR023213">
    <property type="entry name" value="CAT-like_dom_sf"/>
</dbReference>
<dbReference type="InterPro" id="IPR020806">
    <property type="entry name" value="PKS_PP-bd"/>
</dbReference>
<dbReference type="NCBIfam" id="TIGR01733">
    <property type="entry name" value="AA-adenyl-dom"/>
    <property type="match status" value="1"/>
</dbReference>
<dbReference type="GO" id="GO:0072330">
    <property type="term" value="P:monocarboxylic acid biosynthetic process"/>
    <property type="evidence" value="ECO:0007669"/>
    <property type="project" value="UniProtKB-ARBA"/>
</dbReference>
<dbReference type="InterPro" id="IPR025110">
    <property type="entry name" value="AMP-bd_C"/>
</dbReference>
<dbReference type="PROSITE" id="PS00455">
    <property type="entry name" value="AMP_BINDING"/>
    <property type="match status" value="1"/>
</dbReference>
<dbReference type="SMART" id="SM00823">
    <property type="entry name" value="PKS_PP"/>
    <property type="match status" value="1"/>
</dbReference>
<dbReference type="PROSITE" id="PS50075">
    <property type="entry name" value="CARRIER"/>
    <property type="match status" value="1"/>
</dbReference>
<dbReference type="Pfam" id="PF00501">
    <property type="entry name" value="AMP-binding"/>
    <property type="match status" value="1"/>
</dbReference>
<keyword evidence="2" id="KW-0597">Phosphoprotein</keyword>
<dbReference type="GO" id="GO:0043041">
    <property type="term" value="P:amino acid activation for nonribosomal peptide biosynthetic process"/>
    <property type="evidence" value="ECO:0007669"/>
    <property type="project" value="TreeGrafter"/>
</dbReference>
<accession>A0A4P2Q3M2</accession>
<dbReference type="OrthoDB" id="9757540at2"/>
<dbReference type="EMBL" id="CP012670">
    <property type="protein sequence ID" value="AUX23889.1"/>
    <property type="molecule type" value="Genomic_DNA"/>
</dbReference>
<protein>
    <submittedName>
        <fullName evidence="5">Nonribosomal peptide synthase</fullName>
    </submittedName>
</protein>
<dbReference type="FunFam" id="3.30.300.30:FF:000010">
    <property type="entry name" value="Enterobactin synthetase component F"/>
    <property type="match status" value="1"/>
</dbReference>
<name>A0A4P2Q3M2_SORCE</name>
<dbReference type="PANTHER" id="PTHR45527:SF1">
    <property type="entry name" value="FATTY ACID SYNTHASE"/>
    <property type="match status" value="1"/>
</dbReference>
<dbReference type="InterPro" id="IPR001031">
    <property type="entry name" value="Thioesterase"/>
</dbReference>
<evidence type="ECO:0000313" key="6">
    <source>
        <dbReference type="Proteomes" id="UP000295781"/>
    </source>
</evidence>
<dbReference type="SUPFAM" id="SSF47336">
    <property type="entry name" value="ACP-like"/>
    <property type="match status" value="1"/>
</dbReference>
<dbReference type="CDD" id="cd05930">
    <property type="entry name" value="A_NRPS"/>
    <property type="match status" value="1"/>
</dbReference>
<dbReference type="Gene3D" id="3.30.559.10">
    <property type="entry name" value="Chloramphenicol acetyltransferase-like domain"/>
    <property type="match status" value="1"/>
</dbReference>
<dbReference type="InterPro" id="IPR029058">
    <property type="entry name" value="AB_hydrolase_fold"/>
</dbReference>
<dbReference type="InterPro" id="IPR000873">
    <property type="entry name" value="AMP-dep_synth/lig_dom"/>
</dbReference>
<dbReference type="Proteomes" id="UP000295781">
    <property type="component" value="Chromosome"/>
</dbReference>
<dbReference type="Gene3D" id="2.30.38.10">
    <property type="entry name" value="Luciferase, Domain 3"/>
    <property type="match status" value="1"/>
</dbReference>
<dbReference type="RefSeq" id="WP_129349377.1">
    <property type="nucleotide sequence ID" value="NZ_CP012670.1"/>
</dbReference>
<dbReference type="Pfam" id="PF00668">
    <property type="entry name" value="Condensation"/>
    <property type="match status" value="1"/>
</dbReference>
<dbReference type="GO" id="GO:0044550">
    <property type="term" value="P:secondary metabolite biosynthetic process"/>
    <property type="evidence" value="ECO:0007669"/>
    <property type="project" value="UniProtKB-ARBA"/>
</dbReference>
<dbReference type="InterPro" id="IPR001242">
    <property type="entry name" value="Condensation_dom"/>
</dbReference>
<dbReference type="Gene3D" id="1.10.1200.10">
    <property type="entry name" value="ACP-like"/>
    <property type="match status" value="1"/>
</dbReference>
<dbReference type="Gene3D" id="3.40.50.1820">
    <property type="entry name" value="alpha/beta hydrolase"/>
    <property type="match status" value="1"/>
</dbReference>
<dbReference type="InterPro" id="IPR020845">
    <property type="entry name" value="AMP-binding_CS"/>
</dbReference>
<dbReference type="FunFam" id="2.30.38.10:FF:000001">
    <property type="entry name" value="Non-ribosomal peptide synthetase PvdI"/>
    <property type="match status" value="1"/>
</dbReference>